<dbReference type="Pfam" id="PF01546">
    <property type="entry name" value="Peptidase_M20"/>
    <property type="match status" value="1"/>
</dbReference>
<evidence type="ECO:0000313" key="2">
    <source>
        <dbReference type="EMBL" id="MBM6923213.1"/>
    </source>
</evidence>
<feature type="domain" description="Peptidase M20 dimerisation" evidence="1">
    <location>
        <begin position="188"/>
        <end position="282"/>
    </location>
</feature>
<dbReference type="Gene3D" id="3.30.70.360">
    <property type="match status" value="1"/>
</dbReference>
<name>A0ABS2GMA4_9FIRM</name>
<evidence type="ECO:0000259" key="1">
    <source>
        <dbReference type="Pfam" id="PF07687"/>
    </source>
</evidence>
<dbReference type="Gene3D" id="3.40.630.10">
    <property type="entry name" value="Zn peptidases"/>
    <property type="match status" value="1"/>
</dbReference>
<dbReference type="InterPro" id="IPR017439">
    <property type="entry name" value="Amidohydrolase"/>
</dbReference>
<organism evidence="2 3">
    <name type="scientific">Hydrogenoanaerobacterium saccharovorans</name>
    <dbReference type="NCBI Taxonomy" id="474960"/>
    <lineage>
        <taxon>Bacteria</taxon>
        <taxon>Bacillati</taxon>
        <taxon>Bacillota</taxon>
        <taxon>Clostridia</taxon>
        <taxon>Eubacteriales</taxon>
        <taxon>Oscillospiraceae</taxon>
        <taxon>Hydrogenoanaerobacterium</taxon>
    </lineage>
</organism>
<comment type="caution">
    <text evidence="2">The sequence shown here is derived from an EMBL/GenBank/DDBJ whole genome shotgun (WGS) entry which is preliminary data.</text>
</comment>
<accession>A0ABS2GMA4</accession>
<dbReference type="InterPro" id="IPR002933">
    <property type="entry name" value="Peptidase_M20"/>
</dbReference>
<dbReference type="Pfam" id="PF07687">
    <property type="entry name" value="M20_dimer"/>
    <property type="match status" value="1"/>
</dbReference>
<dbReference type="Proteomes" id="UP000724149">
    <property type="component" value="Unassembled WGS sequence"/>
</dbReference>
<dbReference type="PANTHER" id="PTHR11014:SF63">
    <property type="entry name" value="METALLOPEPTIDASE, PUTATIVE (AFU_ORTHOLOGUE AFUA_6G09600)-RELATED"/>
    <property type="match status" value="1"/>
</dbReference>
<dbReference type="InterPro" id="IPR036264">
    <property type="entry name" value="Bact_exopeptidase_dim_dom"/>
</dbReference>
<dbReference type="InterPro" id="IPR011650">
    <property type="entry name" value="Peptidase_M20_dimer"/>
</dbReference>
<proteinExistence type="predicted"/>
<dbReference type="PIRSF" id="PIRSF005962">
    <property type="entry name" value="Pept_M20D_amidohydro"/>
    <property type="match status" value="1"/>
</dbReference>
<keyword evidence="3" id="KW-1185">Reference proteome</keyword>
<protein>
    <submittedName>
        <fullName evidence="2">Amidohydrolase</fullName>
    </submittedName>
</protein>
<gene>
    <name evidence="2" type="ORF">H9X81_05850</name>
</gene>
<dbReference type="PANTHER" id="PTHR11014">
    <property type="entry name" value="PEPTIDASE M20 FAMILY MEMBER"/>
    <property type="match status" value="1"/>
</dbReference>
<reference evidence="2 3" key="1">
    <citation type="journal article" date="2021" name="Sci. Rep.">
        <title>The distribution of antibiotic resistance genes in chicken gut microbiota commensals.</title>
        <authorList>
            <person name="Juricova H."/>
            <person name="Matiasovicova J."/>
            <person name="Kubasova T."/>
            <person name="Cejkova D."/>
            <person name="Rychlik I."/>
        </authorList>
    </citation>
    <scope>NUCLEOTIDE SEQUENCE [LARGE SCALE GENOMIC DNA]</scope>
    <source>
        <strain evidence="2 3">An564</strain>
    </source>
</reference>
<evidence type="ECO:0000313" key="3">
    <source>
        <dbReference type="Proteomes" id="UP000724149"/>
    </source>
</evidence>
<dbReference type="RefSeq" id="WP_204720508.1">
    <property type="nucleotide sequence ID" value="NZ_JACSNR010000005.1"/>
</dbReference>
<dbReference type="NCBIfam" id="TIGR01891">
    <property type="entry name" value="amidohydrolases"/>
    <property type="match status" value="1"/>
</dbReference>
<sequence length="394" mass="43143">MDIRALAEKYEGYIIEQRRWFHAHPELSWEEFGTTDHIQEELEKMGLEVHRFEGRPGCTAMIYGGKAVPGAKTVALRADIDALPVEEKTGLPFASENPGVMHACGHDNHMAMLLGAAKILCEVKDELEGNVKLLFQAAEETCFGAEYYVQQGVLDGVDAIYGQHIWAGLEAPYLNVQPGVRMASCDNFTITVEGSSTHGSTPHLGTDAIVAAASIIMNIQTIVSRNNDPLNALVVSIGEIHGGQRFNILANKVVMEGTCRTHSREMRGKIEPLLRRICEDTAAAFGAKAELKYDAFPGPVINDHDDLNQIAHDAAVKLYGEEGIKEMPRVMGSEDFAYFMDVVPGIFGFLGSRDAEHQASNHNDCYDVPEDVLKRGAAMHAQFAADYLSAKAPK</sequence>
<dbReference type="SUPFAM" id="SSF53187">
    <property type="entry name" value="Zn-dependent exopeptidases"/>
    <property type="match status" value="1"/>
</dbReference>
<dbReference type="SUPFAM" id="SSF55031">
    <property type="entry name" value="Bacterial exopeptidase dimerisation domain"/>
    <property type="match status" value="1"/>
</dbReference>
<dbReference type="EMBL" id="JACSNR010000005">
    <property type="protein sequence ID" value="MBM6923213.1"/>
    <property type="molecule type" value="Genomic_DNA"/>
</dbReference>